<feature type="non-terminal residue" evidence="2">
    <location>
        <position position="1"/>
    </location>
</feature>
<dbReference type="AlphaFoldDB" id="A0A1B6DV14"/>
<protein>
    <submittedName>
        <fullName evidence="2">Uncharacterized protein</fullName>
    </submittedName>
</protein>
<name>A0A1B6DV14_9HEMI</name>
<proteinExistence type="predicted"/>
<organism evidence="2">
    <name type="scientific">Clastoptera arizonana</name>
    <name type="common">Arizona spittle bug</name>
    <dbReference type="NCBI Taxonomy" id="38151"/>
    <lineage>
        <taxon>Eukaryota</taxon>
        <taxon>Metazoa</taxon>
        <taxon>Ecdysozoa</taxon>
        <taxon>Arthropoda</taxon>
        <taxon>Hexapoda</taxon>
        <taxon>Insecta</taxon>
        <taxon>Pterygota</taxon>
        <taxon>Neoptera</taxon>
        <taxon>Paraneoptera</taxon>
        <taxon>Hemiptera</taxon>
        <taxon>Auchenorrhyncha</taxon>
        <taxon>Cercopoidea</taxon>
        <taxon>Clastopteridae</taxon>
        <taxon>Clastoptera</taxon>
    </lineage>
</organism>
<feature type="compositionally biased region" description="Basic and acidic residues" evidence="1">
    <location>
        <begin position="82"/>
        <end position="91"/>
    </location>
</feature>
<sequence>DTLKKRRPEMDSMGFHGDTFSRGFGDFDTYKRTDNGILANENDEFRTPLNQKEFINRLNYGYKHGVEDGLNAESVYPLNKVNERHDEENQKARHRHTGVPH</sequence>
<accession>A0A1B6DV14</accession>
<feature type="compositionally biased region" description="Basic residues" evidence="1">
    <location>
        <begin position="92"/>
        <end position="101"/>
    </location>
</feature>
<reference evidence="2" key="1">
    <citation type="submission" date="2015-12" db="EMBL/GenBank/DDBJ databases">
        <title>De novo transcriptome assembly of four potential Pierce s Disease insect vectors from Arizona vineyards.</title>
        <authorList>
            <person name="Tassone E.E."/>
        </authorList>
    </citation>
    <scope>NUCLEOTIDE SEQUENCE</scope>
</reference>
<dbReference type="EMBL" id="GEDC01007813">
    <property type="protein sequence ID" value="JAS29485.1"/>
    <property type="molecule type" value="Transcribed_RNA"/>
</dbReference>
<evidence type="ECO:0000313" key="2">
    <source>
        <dbReference type="EMBL" id="JAS29485.1"/>
    </source>
</evidence>
<gene>
    <name evidence="2" type="ORF">g.32</name>
</gene>
<evidence type="ECO:0000256" key="1">
    <source>
        <dbReference type="SAM" id="MobiDB-lite"/>
    </source>
</evidence>
<feature type="region of interest" description="Disordered" evidence="1">
    <location>
        <begin position="82"/>
        <end position="101"/>
    </location>
</feature>